<evidence type="ECO:0000256" key="1">
    <source>
        <dbReference type="ARBA" id="ARBA00004196"/>
    </source>
</evidence>
<dbReference type="Gene3D" id="3.40.50.2300">
    <property type="match status" value="2"/>
</dbReference>
<keyword evidence="2 3" id="KW-0732">Signal</keyword>
<feature type="domain" description="Periplasmic binding protein" evidence="4">
    <location>
        <begin position="25"/>
        <end position="287"/>
    </location>
</feature>
<dbReference type="InterPro" id="IPR050555">
    <property type="entry name" value="Bact_Solute-Bind_Prot2"/>
</dbReference>
<evidence type="ECO:0000256" key="3">
    <source>
        <dbReference type="SAM" id="SignalP"/>
    </source>
</evidence>
<keyword evidence="6" id="KW-1185">Reference proteome</keyword>
<dbReference type="InterPro" id="IPR028082">
    <property type="entry name" value="Peripla_BP_I"/>
</dbReference>
<feature type="signal peptide" evidence="3">
    <location>
        <begin position="1"/>
        <end position="19"/>
    </location>
</feature>
<proteinExistence type="predicted"/>
<feature type="chain" id="PRO_5047210081" evidence="3">
    <location>
        <begin position="20"/>
        <end position="348"/>
    </location>
</feature>
<reference evidence="5 6" key="1">
    <citation type="submission" date="2020-09" db="EMBL/GenBank/DDBJ databases">
        <title>Flavimobilis rhizosphaerae sp. nov., isolated from rhizosphere soil of Spartina alterniflora.</title>
        <authorList>
            <person name="Hanqin C."/>
        </authorList>
    </citation>
    <scope>NUCLEOTIDE SEQUENCE [LARGE SCALE GENOMIC DNA]</scope>
    <source>
        <strain evidence="5 6">GY 10621</strain>
    </source>
</reference>
<dbReference type="SUPFAM" id="SSF53822">
    <property type="entry name" value="Periplasmic binding protein-like I"/>
    <property type="match status" value="1"/>
</dbReference>
<evidence type="ECO:0000259" key="4">
    <source>
        <dbReference type="Pfam" id="PF13407"/>
    </source>
</evidence>
<protein>
    <submittedName>
        <fullName evidence="5">Substrate-binding domain-containing protein</fullName>
    </submittedName>
</protein>
<evidence type="ECO:0000256" key="2">
    <source>
        <dbReference type="ARBA" id="ARBA00022729"/>
    </source>
</evidence>
<accession>A0ABR9DP72</accession>
<dbReference type="Proteomes" id="UP000642107">
    <property type="component" value="Unassembled WGS sequence"/>
</dbReference>
<sequence>MLAAVLAAAALGLAGCVPADEGPTIAFLMPDATTERWEHLDRPTMEHVVAQRCSTCTFRYANAREDALAQREQAESFLADGADVLVLTAVDGASALSIVAEATSRGVPVIAYDRFLASPDVAFYVSFDPRRVGRIQGDALVAELAARGKADGGILVVGGAASDPNAVNNRAGLDAALAGTEHTILAEIDVPGWSPDLARDWVADQIARVGAENVAGVYAANDALAAAAISALLAAGADPLPVVTGQDAELAAVQRIVAGQQTMTVYKAIAQQARTAAEIAVRIARGEPPVVPTRVDGVPAVLLTPTGVGRDDVANILVGGGVLAVDDICTPTFVQACTDAGLLPRSTP</sequence>
<evidence type="ECO:0000313" key="5">
    <source>
        <dbReference type="EMBL" id="MBD9698911.1"/>
    </source>
</evidence>
<name>A0ABR9DP72_9MICO</name>
<dbReference type="Pfam" id="PF13407">
    <property type="entry name" value="Peripla_BP_4"/>
    <property type="match status" value="1"/>
</dbReference>
<dbReference type="EMBL" id="JACZDF010000002">
    <property type="protein sequence ID" value="MBD9698911.1"/>
    <property type="molecule type" value="Genomic_DNA"/>
</dbReference>
<gene>
    <name evidence="5" type="ORF">IGS67_05305</name>
</gene>
<comment type="caution">
    <text evidence="5">The sequence shown here is derived from an EMBL/GenBank/DDBJ whole genome shotgun (WGS) entry which is preliminary data.</text>
</comment>
<evidence type="ECO:0000313" key="6">
    <source>
        <dbReference type="Proteomes" id="UP000642107"/>
    </source>
</evidence>
<dbReference type="PANTHER" id="PTHR30036">
    <property type="entry name" value="D-XYLOSE-BINDING PERIPLASMIC PROTEIN"/>
    <property type="match status" value="1"/>
</dbReference>
<dbReference type="InterPro" id="IPR025997">
    <property type="entry name" value="SBP_2_dom"/>
</dbReference>
<comment type="subcellular location">
    <subcellularLocation>
        <location evidence="1">Cell envelope</location>
    </subcellularLocation>
</comment>
<organism evidence="5 6">
    <name type="scientific">Flavimobilis rhizosphaerae</name>
    <dbReference type="NCBI Taxonomy" id="2775421"/>
    <lineage>
        <taxon>Bacteria</taxon>
        <taxon>Bacillati</taxon>
        <taxon>Actinomycetota</taxon>
        <taxon>Actinomycetes</taxon>
        <taxon>Micrococcales</taxon>
        <taxon>Jonesiaceae</taxon>
        <taxon>Flavimobilis</taxon>
    </lineage>
</organism>
<dbReference type="PANTHER" id="PTHR30036:SF1">
    <property type="entry name" value="D-XYLOSE-BINDING PERIPLASMIC PROTEIN"/>
    <property type="match status" value="1"/>
</dbReference>